<dbReference type="Proteomes" id="UP000285864">
    <property type="component" value="Unassembled WGS sequence"/>
</dbReference>
<evidence type="ECO:0000256" key="3">
    <source>
        <dbReference type="ARBA" id="ARBA00022989"/>
    </source>
</evidence>
<feature type="transmembrane region" description="Helical" evidence="5">
    <location>
        <begin position="59"/>
        <end position="83"/>
    </location>
</feature>
<keyword evidence="8" id="KW-1185">Reference proteome</keyword>
<dbReference type="InterPro" id="IPR009908">
    <property type="entry name" value="Methylamine_util_MauE"/>
</dbReference>
<dbReference type="Pfam" id="PF07291">
    <property type="entry name" value="MauE"/>
    <property type="match status" value="1"/>
</dbReference>
<dbReference type="GO" id="GO:0016020">
    <property type="term" value="C:membrane"/>
    <property type="evidence" value="ECO:0007669"/>
    <property type="project" value="UniProtKB-SubCell"/>
</dbReference>
<evidence type="ECO:0000256" key="4">
    <source>
        <dbReference type="ARBA" id="ARBA00023136"/>
    </source>
</evidence>
<dbReference type="EMBL" id="QRUU01000009">
    <property type="protein sequence ID" value="RGR98850.1"/>
    <property type="molecule type" value="Genomic_DNA"/>
</dbReference>
<dbReference type="NCBIfam" id="NF045576">
    <property type="entry name" value="BT_3928_fam"/>
    <property type="match status" value="1"/>
</dbReference>
<feature type="transmembrane region" description="Helical" evidence="5">
    <location>
        <begin position="12"/>
        <end position="31"/>
    </location>
</feature>
<feature type="transmembrane region" description="Helical" evidence="5">
    <location>
        <begin position="129"/>
        <end position="147"/>
    </location>
</feature>
<keyword evidence="3 5" id="KW-1133">Transmembrane helix</keyword>
<accession>A0A412GVF4</accession>
<sequence>MENKHLHRAIFVWVSICRFLLAGVFIFSGFIKANDPYGTAYKIQDYLEAWGFQHLIPDAFPYLGAMAMGVFEFALGFYMLFGIHRRITPTLMLAVMSFMTPLTLWLAIANPISDCGCFGDAVKLTNWETFWKNIVLLIAAISVFKWRKTGIVKLVSEKVDWLVALYGVVFIIIYTLYCIRELPVFDFRPYHIGADIRKGMEIPEGEKPTTYETTFIYAKDGVEKEFTIDNFPSDTTWTFIDSKTRIKEKGYEPPIHDFSIMSQEDGTDLTDMILDDESYTFLLVAPHLRNADDSDIDLINEVYDYSLEHGYRFLCLTASSDEDIAMWQDNTGAEYPFALTDEITLKTIIRSNPGLVLLKKGVVINKWSNNQLPDEYILNKPLNQLPIGELNPKTASHKLIEVLGWFAGPLIFLTLCDLAWLRWHKRKTKKENANKKN</sequence>
<keyword evidence="2 5" id="KW-0812">Transmembrane</keyword>
<feature type="domain" description="Methylamine utilisation protein MauE" evidence="6">
    <location>
        <begin position="14"/>
        <end position="142"/>
    </location>
</feature>
<protein>
    <submittedName>
        <fullName evidence="7">DoxX family protein</fullName>
    </submittedName>
</protein>
<dbReference type="AlphaFoldDB" id="A0A412GVF4"/>
<dbReference type="GO" id="GO:0030416">
    <property type="term" value="P:methylamine metabolic process"/>
    <property type="evidence" value="ECO:0007669"/>
    <property type="project" value="InterPro"/>
</dbReference>
<reference evidence="7 8" key="1">
    <citation type="submission" date="2018-08" db="EMBL/GenBank/DDBJ databases">
        <title>A genome reference for cultivated species of the human gut microbiota.</title>
        <authorList>
            <person name="Zou Y."/>
            <person name="Xue W."/>
            <person name="Luo G."/>
        </authorList>
    </citation>
    <scope>NUCLEOTIDE SEQUENCE [LARGE SCALE GENOMIC DNA]</scope>
    <source>
        <strain evidence="7 8">AF24-2</strain>
    </source>
</reference>
<comment type="caution">
    <text evidence="7">The sequence shown here is derived from an EMBL/GenBank/DDBJ whole genome shotgun (WGS) entry which is preliminary data.</text>
</comment>
<name>A0A412GVF4_9BACT</name>
<proteinExistence type="predicted"/>
<evidence type="ECO:0000256" key="5">
    <source>
        <dbReference type="SAM" id="Phobius"/>
    </source>
</evidence>
<comment type="subcellular location">
    <subcellularLocation>
        <location evidence="1">Membrane</location>
        <topology evidence="1">Multi-pass membrane protein</topology>
    </subcellularLocation>
</comment>
<dbReference type="RefSeq" id="WP_118483296.1">
    <property type="nucleotide sequence ID" value="NZ_CAUDVR010000135.1"/>
</dbReference>
<feature type="transmembrane region" description="Helical" evidence="5">
    <location>
        <begin position="159"/>
        <end position="177"/>
    </location>
</feature>
<gene>
    <name evidence="7" type="ORF">DWY20_03300</name>
</gene>
<evidence type="ECO:0000259" key="6">
    <source>
        <dbReference type="Pfam" id="PF07291"/>
    </source>
</evidence>
<evidence type="ECO:0000256" key="1">
    <source>
        <dbReference type="ARBA" id="ARBA00004141"/>
    </source>
</evidence>
<evidence type="ECO:0000313" key="7">
    <source>
        <dbReference type="EMBL" id="RGR98850.1"/>
    </source>
</evidence>
<evidence type="ECO:0000313" key="8">
    <source>
        <dbReference type="Proteomes" id="UP000285864"/>
    </source>
</evidence>
<feature type="transmembrane region" description="Helical" evidence="5">
    <location>
        <begin position="90"/>
        <end position="109"/>
    </location>
</feature>
<feature type="transmembrane region" description="Helical" evidence="5">
    <location>
        <begin position="402"/>
        <end position="421"/>
    </location>
</feature>
<organism evidence="7 8">
    <name type="scientific">Phocaeicola coprocola</name>
    <dbReference type="NCBI Taxonomy" id="310298"/>
    <lineage>
        <taxon>Bacteria</taxon>
        <taxon>Pseudomonadati</taxon>
        <taxon>Bacteroidota</taxon>
        <taxon>Bacteroidia</taxon>
        <taxon>Bacteroidales</taxon>
        <taxon>Bacteroidaceae</taxon>
        <taxon>Phocaeicola</taxon>
    </lineage>
</organism>
<evidence type="ECO:0000256" key="2">
    <source>
        <dbReference type="ARBA" id="ARBA00022692"/>
    </source>
</evidence>
<keyword evidence="4 5" id="KW-0472">Membrane</keyword>